<dbReference type="Proteomes" id="UP000243459">
    <property type="component" value="Chromosome 7"/>
</dbReference>
<feature type="compositionally biased region" description="Pro residues" evidence="1">
    <location>
        <begin position="56"/>
        <end position="71"/>
    </location>
</feature>
<reference evidence="3" key="1">
    <citation type="journal article" date="2017" name="Nat. Commun.">
        <title>The asparagus genome sheds light on the origin and evolution of a young Y chromosome.</title>
        <authorList>
            <person name="Harkess A."/>
            <person name="Zhou J."/>
            <person name="Xu C."/>
            <person name="Bowers J.E."/>
            <person name="Van der Hulst R."/>
            <person name="Ayyampalayam S."/>
            <person name="Mercati F."/>
            <person name="Riccardi P."/>
            <person name="McKain M.R."/>
            <person name="Kakrana A."/>
            <person name="Tang H."/>
            <person name="Ray J."/>
            <person name="Groenendijk J."/>
            <person name="Arikit S."/>
            <person name="Mathioni S.M."/>
            <person name="Nakano M."/>
            <person name="Shan H."/>
            <person name="Telgmann-Rauber A."/>
            <person name="Kanno A."/>
            <person name="Yue Z."/>
            <person name="Chen H."/>
            <person name="Li W."/>
            <person name="Chen Y."/>
            <person name="Xu X."/>
            <person name="Zhang Y."/>
            <person name="Luo S."/>
            <person name="Chen H."/>
            <person name="Gao J."/>
            <person name="Mao Z."/>
            <person name="Pires J.C."/>
            <person name="Luo M."/>
            <person name="Kudrna D."/>
            <person name="Wing R.A."/>
            <person name="Meyers B.C."/>
            <person name="Yi K."/>
            <person name="Kong H."/>
            <person name="Lavrijsen P."/>
            <person name="Sunseri F."/>
            <person name="Falavigna A."/>
            <person name="Ye Y."/>
            <person name="Leebens-Mack J.H."/>
            <person name="Chen G."/>
        </authorList>
    </citation>
    <scope>NUCLEOTIDE SEQUENCE [LARGE SCALE GENOMIC DNA]</scope>
    <source>
        <strain evidence="3">cv. DH0086</strain>
    </source>
</reference>
<gene>
    <name evidence="2" type="ORF">A4U43_C07F31210</name>
</gene>
<name>A0A5P1EG68_ASPOF</name>
<proteinExistence type="predicted"/>
<accession>A0A5P1EG68</accession>
<evidence type="ECO:0000313" key="3">
    <source>
        <dbReference type="Proteomes" id="UP000243459"/>
    </source>
</evidence>
<sequence>SPTAQRIRTKANASSVARDPDCEQRTANDRCAIVSLTVFVTPSTTADVSAAHCRDPCPPPSTRSSPPPRDPVPATRHELKLIKFSPFQVLGGKYQSKLLEAVDPSNLPEFALVWLSKNLQNPRV</sequence>
<feature type="compositionally biased region" description="Polar residues" evidence="1">
    <location>
        <begin position="1"/>
        <end position="15"/>
    </location>
</feature>
<protein>
    <submittedName>
        <fullName evidence="2">Uncharacterized protein</fullName>
    </submittedName>
</protein>
<keyword evidence="3" id="KW-1185">Reference proteome</keyword>
<feature type="region of interest" description="Disordered" evidence="1">
    <location>
        <begin position="1"/>
        <end position="22"/>
    </location>
</feature>
<dbReference type="AlphaFoldDB" id="A0A5P1EG68"/>
<evidence type="ECO:0000256" key="1">
    <source>
        <dbReference type="SAM" id="MobiDB-lite"/>
    </source>
</evidence>
<dbReference type="EMBL" id="CM007387">
    <property type="protein sequence ID" value="ONK64896.1"/>
    <property type="molecule type" value="Genomic_DNA"/>
</dbReference>
<feature type="non-terminal residue" evidence="2">
    <location>
        <position position="1"/>
    </location>
</feature>
<organism evidence="2 3">
    <name type="scientific">Asparagus officinalis</name>
    <name type="common">Garden asparagus</name>
    <dbReference type="NCBI Taxonomy" id="4686"/>
    <lineage>
        <taxon>Eukaryota</taxon>
        <taxon>Viridiplantae</taxon>
        <taxon>Streptophyta</taxon>
        <taxon>Embryophyta</taxon>
        <taxon>Tracheophyta</taxon>
        <taxon>Spermatophyta</taxon>
        <taxon>Magnoliopsida</taxon>
        <taxon>Liliopsida</taxon>
        <taxon>Asparagales</taxon>
        <taxon>Asparagaceae</taxon>
        <taxon>Asparagoideae</taxon>
        <taxon>Asparagus</taxon>
    </lineage>
</organism>
<feature type="region of interest" description="Disordered" evidence="1">
    <location>
        <begin position="49"/>
        <end position="74"/>
    </location>
</feature>
<feature type="non-terminal residue" evidence="2">
    <location>
        <position position="124"/>
    </location>
</feature>
<evidence type="ECO:0000313" key="2">
    <source>
        <dbReference type="EMBL" id="ONK64896.1"/>
    </source>
</evidence>